<evidence type="ECO:0000256" key="1">
    <source>
        <dbReference type="ARBA" id="ARBA00000900"/>
    </source>
</evidence>
<evidence type="ECO:0000256" key="2">
    <source>
        <dbReference type="ARBA" id="ARBA00004477"/>
    </source>
</evidence>
<keyword evidence="13 17" id="KW-1133">Transmembrane helix</keyword>
<sequence length="739" mass="82596">MARRFALYGVASTIFAVGVVSTALRTRANFYAAAVSIGKSSGSMMILGNFTLFNVILLGIGVKNLFFGQLRTIEYEHLWERLWMFLTESLLALAIFRDDFSISFMAMFSVLVFLKCFHWITADRVDYMDQIPPPGPPRQFHIRMVSIISLLMLLDFLFVSYSLETILLEGVSAMIIFASEFVILQATIAGSAARYAVGVIDLRRARGREDAPVWEAKSTYLFYIDLSVDFIKLLTYLMFFTVIFLNYGLPLHILRDVYLTLVSFVGRIRDLMRYRRATRDMDNLYPDATEEELERSGDRTCIICREEMISRSQRAREGMQVDEGGPNETPKKLQCGHVFHFHCLRSWLERQQKCPTCRRDVLTHQRPPAFVNNPPMPLEPLRPAPAAPAARPGGHGRDAQLVELMRQNLNEYFPNDNNRQGGPARASTTQVADSRAGETSGSQEGAEQRIQRGIWGGPIVPGRFTPAPLGAAPRLSSSHTPFTSRRSGQPSPTRTVPQLFVNQQEINANRIPQDSSSYYNNSRVVSGNVTPFSSNPPFSFSNTGAARTTGEEVGQDENDVRRQVAEAALRRLAGMSSAESGELLPSEREDKGKGREQMQEGSELDRWDAIPRVHAQLAPKQFHALDHDHLSVSNKRPRLNSSTAYTPPFENWTRGIERTSEGTRRGLDERLKLLGQVDERIWGLVGELTRLRSEWEAEDGAVSGTSSPSHSSQGENAAAPVAASSVSDPQPDDNSTLEQ</sequence>
<feature type="compositionally biased region" description="Polar residues" evidence="16">
    <location>
        <begin position="475"/>
        <end position="495"/>
    </location>
</feature>
<evidence type="ECO:0000313" key="19">
    <source>
        <dbReference type="EMBL" id="KGB78555.1"/>
    </source>
</evidence>
<comment type="similarity">
    <text evidence="4">Belongs to the HRD1 family.</text>
</comment>
<feature type="transmembrane region" description="Helical" evidence="17">
    <location>
        <begin position="175"/>
        <end position="200"/>
    </location>
</feature>
<evidence type="ECO:0000256" key="9">
    <source>
        <dbReference type="ARBA" id="ARBA00022771"/>
    </source>
</evidence>
<feature type="region of interest" description="Disordered" evidence="16">
    <location>
        <begin position="366"/>
        <end position="396"/>
    </location>
</feature>
<evidence type="ECO:0000256" key="12">
    <source>
        <dbReference type="ARBA" id="ARBA00022833"/>
    </source>
</evidence>
<evidence type="ECO:0000256" key="13">
    <source>
        <dbReference type="ARBA" id="ARBA00022989"/>
    </source>
</evidence>
<dbReference type="STRING" id="294750.A0A095CDJ2"/>
<evidence type="ECO:0000256" key="14">
    <source>
        <dbReference type="ARBA" id="ARBA00023136"/>
    </source>
</evidence>
<dbReference type="Pfam" id="PF12678">
    <property type="entry name" value="zf-rbx1"/>
    <property type="match status" value="1"/>
</dbReference>
<keyword evidence="8" id="KW-0479">Metal-binding</keyword>
<evidence type="ECO:0000256" key="15">
    <source>
        <dbReference type="PROSITE-ProRule" id="PRU00175"/>
    </source>
</evidence>
<accession>A0A095CDJ2</accession>
<evidence type="ECO:0000256" key="5">
    <source>
        <dbReference type="ARBA" id="ARBA00012483"/>
    </source>
</evidence>
<dbReference type="UniPathway" id="UPA00143"/>
<dbReference type="InterPro" id="IPR057992">
    <property type="entry name" value="TPR_SYVN1_N"/>
</dbReference>
<dbReference type="InterPro" id="IPR024766">
    <property type="entry name" value="Znf_RING_H2"/>
</dbReference>
<dbReference type="PANTHER" id="PTHR22763:SF184">
    <property type="entry name" value="E3 UBIQUITIN-PROTEIN LIGASE SYNOVIOLIN"/>
    <property type="match status" value="1"/>
</dbReference>
<reference evidence="19 20" key="2">
    <citation type="journal article" date="2018" name="Proc. Natl. Acad. Sci.">
        <title>RNAi is a critical determinant of centromere evolution in closely related fungi.</title>
        <authorList>
            <person name="Yadav V."/>
            <person name="Sun S."/>
            <person name="Billmyre R.B."/>
            <person name="Thimmappa B.C."/>
            <person name="Shea T."/>
            <person name="Lintner R."/>
            <person name="Bakkeren G."/>
            <person name="Cuomo C.A."/>
            <person name="Heitman J."/>
            <person name="Sanyal K."/>
        </authorList>
    </citation>
    <scope>NUCLEOTIDE SEQUENCE [LARGE SCALE GENOMIC DNA]</scope>
    <source>
        <strain evidence="19 20">R265</strain>
    </source>
</reference>
<feature type="region of interest" description="Disordered" evidence="16">
    <location>
        <begin position="572"/>
        <end position="606"/>
    </location>
</feature>
<feature type="region of interest" description="Disordered" evidence="16">
    <location>
        <begin position="412"/>
        <end position="495"/>
    </location>
</feature>
<dbReference type="FunFam" id="3.30.40.10:FF:000614">
    <property type="entry name" value="Unplaced genomic scaffold supercont2.21, whole genome shotgun sequence"/>
    <property type="match status" value="1"/>
</dbReference>
<dbReference type="RefSeq" id="XP_062884292.1">
    <property type="nucleotide sequence ID" value="XM_063028337.1"/>
</dbReference>
<dbReference type="SMART" id="SM00184">
    <property type="entry name" value="RING"/>
    <property type="match status" value="1"/>
</dbReference>
<evidence type="ECO:0000256" key="6">
    <source>
        <dbReference type="ARBA" id="ARBA00022679"/>
    </source>
</evidence>
<dbReference type="SUPFAM" id="SSF57850">
    <property type="entry name" value="RING/U-box"/>
    <property type="match status" value="1"/>
</dbReference>
<evidence type="ECO:0000259" key="18">
    <source>
        <dbReference type="PROSITE" id="PS50089"/>
    </source>
</evidence>
<feature type="compositionally biased region" description="Pro residues" evidence="16">
    <location>
        <begin position="374"/>
        <end position="386"/>
    </location>
</feature>
<dbReference type="CDD" id="cd16479">
    <property type="entry name" value="RING-H2_synoviolin"/>
    <property type="match status" value="1"/>
</dbReference>
<dbReference type="VEuPathDB" id="FungiDB:CNBG_4393"/>
<dbReference type="HOGENOM" id="CLU_009169_2_0_1"/>
<dbReference type="GO" id="GO:0005789">
    <property type="term" value="C:endoplasmic reticulum membrane"/>
    <property type="evidence" value="ECO:0007669"/>
    <property type="project" value="UniProtKB-SubCell"/>
</dbReference>
<dbReference type="GO" id="GO:0043161">
    <property type="term" value="P:proteasome-mediated ubiquitin-dependent protein catabolic process"/>
    <property type="evidence" value="ECO:0007669"/>
    <property type="project" value="TreeGrafter"/>
</dbReference>
<gene>
    <name evidence="19" type="ORF">CNBG_4393</name>
</gene>
<feature type="compositionally biased region" description="Polar residues" evidence="16">
    <location>
        <begin position="412"/>
        <end position="445"/>
    </location>
</feature>
<dbReference type="GO" id="GO:0061630">
    <property type="term" value="F:ubiquitin protein ligase activity"/>
    <property type="evidence" value="ECO:0007669"/>
    <property type="project" value="UniProtKB-EC"/>
</dbReference>
<feature type="transmembrane region" description="Helical" evidence="17">
    <location>
        <begin position="5"/>
        <end position="24"/>
    </location>
</feature>
<feature type="region of interest" description="Disordered" evidence="16">
    <location>
        <begin position="535"/>
        <end position="560"/>
    </location>
</feature>
<dbReference type="InterPro" id="IPR001841">
    <property type="entry name" value="Znf_RING"/>
</dbReference>
<feature type="transmembrane region" description="Helical" evidence="17">
    <location>
        <begin position="102"/>
        <end position="121"/>
    </location>
</feature>
<keyword evidence="12" id="KW-0862">Zinc</keyword>
<dbReference type="PANTHER" id="PTHR22763">
    <property type="entry name" value="RING ZINC FINGER PROTEIN"/>
    <property type="match status" value="1"/>
</dbReference>
<dbReference type="Gene3D" id="3.30.40.10">
    <property type="entry name" value="Zinc/RING finger domain, C3HC4 (zinc finger)"/>
    <property type="match status" value="1"/>
</dbReference>
<evidence type="ECO:0000256" key="8">
    <source>
        <dbReference type="ARBA" id="ARBA00022723"/>
    </source>
</evidence>
<evidence type="ECO:0000256" key="10">
    <source>
        <dbReference type="ARBA" id="ARBA00022786"/>
    </source>
</evidence>
<dbReference type="EMBL" id="CP025768">
    <property type="protein sequence ID" value="KGB78555.1"/>
    <property type="molecule type" value="Genomic_DNA"/>
</dbReference>
<feature type="compositionally biased region" description="Low complexity" evidence="16">
    <location>
        <begin position="703"/>
        <end position="727"/>
    </location>
</feature>
<dbReference type="PROSITE" id="PS50089">
    <property type="entry name" value="ZF_RING_2"/>
    <property type="match status" value="1"/>
</dbReference>
<feature type="transmembrane region" description="Helical" evidence="17">
    <location>
        <begin position="78"/>
        <end position="96"/>
    </location>
</feature>
<evidence type="ECO:0000256" key="17">
    <source>
        <dbReference type="SAM" id="Phobius"/>
    </source>
</evidence>
<keyword evidence="10" id="KW-0833">Ubl conjugation pathway</keyword>
<keyword evidence="6" id="KW-0808">Transferase</keyword>
<proteinExistence type="inferred from homology"/>
<dbReference type="GeneID" id="88180612"/>
<dbReference type="KEGG" id="cdeu:CNBG_4393"/>
<dbReference type="Proteomes" id="UP000029445">
    <property type="component" value="Chromosome 10"/>
</dbReference>
<dbReference type="OMA" id="NMVEYYE"/>
<evidence type="ECO:0000256" key="4">
    <source>
        <dbReference type="ARBA" id="ARBA00010089"/>
    </source>
</evidence>
<keyword evidence="7 17" id="KW-0812">Transmembrane</keyword>
<keyword evidence="20" id="KW-1185">Reference proteome</keyword>
<feature type="region of interest" description="Disordered" evidence="16">
    <location>
        <begin position="697"/>
        <end position="739"/>
    </location>
</feature>
<keyword evidence="9 15" id="KW-0863">Zinc-finger</keyword>
<feature type="transmembrane region" description="Helical" evidence="17">
    <location>
        <begin position="142"/>
        <end position="163"/>
    </location>
</feature>
<comment type="subcellular location">
    <subcellularLocation>
        <location evidence="2">Endoplasmic reticulum membrane</location>
        <topology evidence="2">Multi-pass membrane protein</topology>
    </subcellularLocation>
</comment>
<evidence type="ECO:0000313" key="20">
    <source>
        <dbReference type="Proteomes" id="UP000029445"/>
    </source>
</evidence>
<comment type="pathway">
    <text evidence="3">Protein modification; protein ubiquitination.</text>
</comment>
<dbReference type="EC" id="2.3.2.27" evidence="5"/>
<feature type="transmembrane region" description="Helical" evidence="17">
    <location>
        <begin position="44"/>
        <end position="66"/>
    </location>
</feature>
<organism evidence="19 20">
    <name type="scientific">Cryptococcus deuterogattii (strain R265)</name>
    <name type="common">Cryptococcus gattii VGII (strain R265)</name>
    <dbReference type="NCBI Taxonomy" id="294750"/>
    <lineage>
        <taxon>Eukaryota</taxon>
        <taxon>Fungi</taxon>
        <taxon>Dikarya</taxon>
        <taxon>Basidiomycota</taxon>
        <taxon>Agaricomycotina</taxon>
        <taxon>Tremellomycetes</taxon>
        <taxon>Tremellales</taxon>
        <taxon>Cryptococcaceae</taxon>
        <taxon>Cryptococcus</taxon>
        <taxon>Cryptococcus gattii species complex</taxon>
    </lineage>
</organism>
<feature type="domain" description="RING-type" evidence="18">
    <location>
        <begin position="301"/>
        <end position="358"/>
    </location>
</feature>
<name>A0A095CDJ2_CRYD2</name>
<evidence type="ECO:0000256" key="16">
    <source>
        <dbReference type="SAM" id="MobiDB-lite"/>
    </source>
</evidence>
<feature type="transmembrane region" description="Helical" evidence="17">
    <location>
        <begin position="220"/>
        <end position="245"/>
    </location>
</feature>
<dbReference type="AlphaFoldDB" id="A0A095CDJ2"/>
<dbReference type="InterPro" id="IPR050731">
    <property type="entry name" value="HRD1_E3_ubiq-ligases"/>
</dbReference>
<dbReference type="OrthoDB" id="7759664at2759"/>
<reference evidence="19 20" key="1">
    <citation type="journal article" date="2011" name="MBio">
        <title>Genome variation in Cryptococcus gattii, an emerging pathogen of immunocompetent hosts.</title>
        <authorList>
            <person name="D'Souza C.A."/>
            <person name="Kronstad J.W."/>
            <person name="Taylor G."/>
            <person name="Warren R."/>
            <person name="Yuen M."/>
            <person name="Hu G."/>
            <person name="Jung W.H."/>
            <person name="Sham A."/>
            <person name="Kidd S.E."/>
            <person name="Tangen K."/>
            <person name="Lee N."/>
            <person name="Zeilmaker T."/>
            <person name="Sawkins J."/>
            <person name="McVicker G."/>
            <person name="Shah S."/>
            <person name="Gnerre S."/>
            <person name="Griggs A."/>
            <person name="Zeng Q."/>
            <person name="Bartlett K."/>
            <person name="Li W."/>
            <person name="Wang X."/>
            <person name="Heitman J."/>
            <person name="Stajich J.E."/>
            <person name="Fraser J.A."/>
            <person name="Meyer W."/>
            <person name="Carter D."/>
            <person name="Schein J."/>
            <person name="Krzywinski M."/>
            <person name="Kwon-Chung K.J."/>
            <person name="Varma A."/>
            <person name="Wang J."/>
            <person name="Brunham R."/>
            <person name="Fyfe M."/>
            <person name="Ouellette B.F."/>
            <person name="Siddiqui A."/>
            <person name="Marra M."/>
            <person name="Jones S."/>
            <person name="Holt R."/>
            <person name="Birren B.W."/>
            <person name="Galagan J.E."/>
            <person name="Cuomo C.A."/>
        </authorList>
    </citation>
    <scope>NUCLEOTIDE SEQUENCE [LARGE SCALE GENOMIC DNA]</scope>
    <source>
        <strain evidence="19 20">R265</strain>
    </source>
</reference>
<dbReference type="InterPro" id="IPR058051">
    <property type="entry name" value="Znf_RING_synoviolin"/>
</dbReference>
<comment type="catalytic activity">
    <reaction evidence="1">
        <text>S-ubiquitinyl-[E2 ubiquitin-conjugating enzyme]-L-cysteine + [acceptor protein]-L-lysine = [E2 ubiquitin-conjugating enzyme]-L-cysteine + N(6)-ubiquitinyl-[acceptor protein]-L-lysine.</text>
        <dbReference type="EC" id="2.3.2.27"/>
    </reaction>
</comment>
<evidence type="ECO:0000256" key="7">
    <source>
        <dbReference type="ARBA" id="ARBA00022692"/>
    </source>
</evidence>
<keyword evidence="14 17" id="KW-0472">Membrane</keyword>
<evidence type="ECO:0000256" key="11">
    <source>
        <dbReference type="ARBA" id="ARBA00022824"/>
    </source>
</evidence>
<dbReference type="GO" id="GO:0008270">
    <property type="term" value="F:zinc ion binding"/>
    <property type="evidence" value="ECO:0007669"/>
    <property type="project" value="UniProtKB-KW"/>
</dbReference>
<dbReference type="InterPro" id="IPR013083">
    <property type="entry name" value="Znf_RING/FYVE/PHD"/>
</dbReference>
<protein>
    <recommendedName>
        <fullName evidence="5">RING-type E3 ubiquitin transferase</fullName>
        <ecNumber evidence="5">2.3.2.27</ecNumber>
    </recommendedName>
</protein>
<feature type="compositionally biased region" description="Basic and acidic residues" evidence="16">
    <location>
        <begin position="585"/>
        <end position="606"/>
    </location>
</feature>
<dbReference type="GO" id="GO:0036503">
    <property type="term" value="P:ERAD pathway"/>
    <property type="evidence" value="ECO:0007669"/>
    <property type="project" value="TreeGrafter"/>
</dbReference>
<dbReference type="Pfam" id="PF25563">
    <property type="entry name" value="TPR_SYVN1_N"/>
    <property type="match status" value="1"/>
</dbReference>
<dbReference type="GO" id="GO:0016567">
    <property type="term" value="P:protein ubiquitination"/>
    <property type="evidence" value="ECO:0007669"/>
    <property type="project" value="UniProtKB-UniPathway"/>
</dbReference>
<keyword evidence="11" id="KW-0256">Endoplasmic reticulum</keyword>
<evidence type="ECO:0000256" key="3">
    <source>
        <dbReference type="ARBA" id="ARBA00004906"/>
    </source>
</evidence>